<proteinExistence type="predicted"/>
<comment type="caution">
    <text evidence="2">The sequence shown here is derived from an EMBL/GenBank/DDBJ whole genome shotgun (WGS) entry which is preliminary data.</text>
</comment>
<reference evidence="2" key="1">
    <citation type="thesis" date="2020" institute="ProQuest LLC" country="789 East Eisenhower Parkway, Ann Arbor, MI, USA">
        <title>Comparative Genomics and Chromosome Evolution.</title>
        <authorList>
            <person name="Mudd A.B."/>
        </authorList>
    </citation>
    <scope>NUCLEOTIDE SEQUENCE</scope>
    <source>
        <strain evidence="2">237g6f4</strain>
        <tissue evidence="2">Blood</tissue>
    </source>
</reference>
<protein>
    <recommendedName>
        <fullName evidence="4">Secreted protein</fullName>
    </recommendedName>
</protein>
<keyword evidence="1" id="KW-0472">Membrane</keyword>
<name>A0AAV6Z983_ENGPU</name>
<accession>A0AAV6Z983</accession>
<sequence>MCTRCVMVAIVWLVGIDVTFIVGHWSLRLFIKTRVCWLQQLKTTNHRYIMTPSRSDQATITHLLCQTDVKCK</sequence>
<evidence type="ECO:0000256" key="1">
    <source>
        <dbReference type="SAM" id="Phobius"/>
    </source>
</evidence>
<gene>
    <name evidence="2" type="ORF">GDO81_023378</name>
</gene>
<keyword evidence="3" id="KW-1185">Reference proteome</keyword>
<dbReference type="EMBL" id="WNYA01002710">
    <property type="protein sequence ID" value="KAG8543929.1"/>
    <property type="molecule type" value="Genomic_DNA"/>
</dbReference>
<keyword evidence="1" id="KW-1133">Transmembrane helix</keyword>
<evidence type="ECO:0000313" key="2">
    <source>
        <dbReference type="EMBL" id="KAG8543929.1"/>
    </source>
</evidence>
<evidence type="ECO:0008006" key="4">
    <source>
        <dbReference type="Google" id="ProtNLM"/>
    </source>
</evidence>
<keyword evidence="1" id="KW-0812">Transmembrane</keyword>
<dbReference type="AlphaFoldDB" id="A0AAV6Z983"/>
<evidence type="ECO:0000313" key="3">
    <source>
        <dbReference type="Proteomes" id="UP000824782"/>
    </source>
</evidence>
<dbReference type="Proteomes" id="UP000824782">
    <property type="component" value="Unassembled WGS sequence"/>
</dbReference>
<feature type="transmembrane region" description="Helical" evidence="1">
    <location>
        <begin position="6"/>
        <end position="27"/>
    </location>
</feature>
<organism evidence="2 3">
    <name type="scientific">Engystomops pustulosus</name>
    <name type="common">Tungara frog</name>
    <name type="synonym">Physalaemus pustulosus</name>
    <dbReference type="NCBI Taxonomy" id="76066"/>
    <lineage>
        <taxon>Eukaryota</taxon>
        <taxon>Metazoa</taxon>
        <taxon>Chordata</taxon>
        <taxon>Craniata</taxon>
        <taxon>Vertebrata</taxon>
        <taxon>Euteleostomi</taxon>
        <taxon>Amphibia</taxon>
        <taxon>Batrachia</taxon>
        <taxon>Anura</taxon>
        <taxon>Neobatrachia</taxon>
        <taxon>Hyloidea</taxon>
        <taxon>Leptodactylidae</taxon>
        <taxon>Leiuperinae</taxon>
        <taxon>Engystomops</taxon>
    </lineage>
</organism>